<proteinExistence type="inferred from homology"/>
<protein>
    <recommendedName>
        <fullName evidence="7">Pleiotropic regulator 1</fullName>
    </recommendedName>
</protein>
<accession>A0A8S1L1K3</accession>
<dbReference type="PROSITE" id="PS50082">
    <property type="entry name" value="WD_REPEATS_2"/>
    <property type="match status" value="5"/>
</dbReference>
<dbReference type="EMBL" id="CAJJDM010000030">
    <property type="protein sequence ID" value="CAD8061467.1"/>
    <property type="molecule type" value="Genomic_DNA"/>
</dbReference>
<dbReference type="PANTHER" id="PTHR19923">
    <property type="entry name" value="WD40 REPEAT PROTEINPRL1/PRL2-RELATED"/>
    <property type="match status" value="1"/>
</dbReference>
<dbReference type="CDD" id="cd00200">
    <property type="entry name" value="WD40"/>
    <property type="match status" value="1"/>
</dbReference>
<feature type="repeat" description="WD" evidence="4">
    <location>
        <begin position="271"/>
        <end position="312"/>
    </location>
</feature>
<dbReference type="InterPro" id="IPR001680">
    <property type="entry name" value="WD40_rpt"/>
</dbReference>
<dbReference type="PANTHER" id="PTHR19923:SF0">
    <property type="entry name" value="PLEIOTROPIC REGULATOR 1"/>
    <property type="match status" value="1"/>
</dbReference>
<feature type="repeat" description="WD" evidence="4">
    <location>
        <begin position="396"/>
        <end position="436"/>
    </location>
</feature>
<dbReference type="PROSITE" id="PS50294">
    <property type="entry name" value="WD_REPEATS_REGION"/>
    <property type="match status" value="5"/>
</dbReference>
<dbReference type="PROSITE" id="PS00678">
    <property type="entry name" value="WD_REPEATS_1"/>
    <property type="match status" value="2"/>
</dbReference>
<evidence type="ECO:0008006" key="7">
    <source>
        <dbReference type="Google" id="ProtNLM"/>
    </source>
</evidence>
<dbReference type="SMART" id="SM00320">
    <property type="entry name" value="WD40"/>
    <property type="match status" value="7"/>
</dbReference>
<dbReference type="InterPro" id="IPR019775">
    <property type="entry name" value="WD40_repeat_CS"/>
</dbReference>
<evidence type="ECO:0000256" key="4">
    <source>
        <dbReference type="PROSITE-ProRule" id="PRU00221"/>
    </source>
</evidence>
<dbReference type="GO" id="GO:0000974">
    <property type="term" value="C:Prp19 complex"/>
    <property type="evidence" value="ECO:0007669"/>
    <property type="project" value="TreeGrafter"/>
</dbReference>
<dbReference type="FunFam" id="2.130.10.10:FF:000012">
    <property type="entry name" value="Putative pleiotropic regulator 1"/>
    <property type="match status" value="1"/>
</dbReference>
<dbReference type="GO" id="GO:0071013">
    <property type="term" value="C:catalytic step 2 spliceosome"/>
    <property type="evidence" value="ECO:0007669"/>
    <property type="project" value="TreeGrafter"/>
</dbReference>
<dbReference type="Proteomes" id="UP000688137">
    <property type="component" value="Unassembled WGS sequence"/>
</dbReference>
<keyword evidence="6" id="KW-1185">Reference proteome</keyword>
<dbReference type="Pfam" id="PF00400">
    <property type="entry name" value="WD40"/>
    <property type="match status" value="6"/>
</dbReference>
<reference evidence="5" key="1">
    <citation type="submission" date="2021-01" db="EMBL/GenBank/DDBJ databases">
        <authorList>
            <consortium name="Genoscope - CEA"/>
            <person name="William W."/>
        </authorList>
    </citation>
    <scope>NUCLEOTIDE SEQUENCE</scope>
</reference>
<feature type="repeat" description="WD" evidence="4">
    <location>
        <begin position="229"/>
        <end position="270"/>
    </location>
</feature>
<feature type="repeat" description="WD" evidence="4">
    <location>
        <begin position="313"/>
        <end position="354"/>
    </location>
</feature>
<evidence type="ECO:0000256" key="2">
    <source>
        <dbReference type="ARBA" id="ARBA00022737"/>
    </source>
</evidence>
<evidence type="ECO:0000313" key="6">
    <source>
        <dbReference type="Proteomes" id="UP000688137"/>
    </source>
</evidence>
<dbReference type="OMA" id="ERMPSRW"/>
<sequence length="501" mass="57136">MTEELGTLYPTLESNCEDLVLSSKKLFQAQQGKGVPEFYETLKLKINTKVNYEYSNVTKSNELADSLHQDFENIQTEIKDQKKPENKRQIDKIIEDYQKDKQKETKLSKLPQQFLKFDEKTSATQTTNTYIQNEKQIAQNKSLVAVKPNEHQLSVIEPARLGTVMVQKIKKIIKPEWHAPWKLMRVISGHHGWVRCIAVDPGNQFFVTGSSDRTIKFWDLATGNLKLTFTGHISTIRSVIVSARHPYLFSCAEDKTVKCWDLEQNKMIRDYHGHLSGVYSLALHPTLDVLVSGGRDSVCRVWDIRARQQIHVLEGHTNTIDSIICQEFEPQIVSGSQDSMIKLWDMTSGKCISTLTNHKKSVRAMAFHPLEYTFCSAASDNLKVWKCPEGTFLRNISGHNAMINSIAINRNNVLASAADNGSLYFWDWKSGYNFQQINTIAQPGSIAAENGIFCCTFDQSQMRFLTGECDKSIKMYKEDETATPETHPIDDIRIEYANQNY</sequence>
<dbReference type="InterPro" id="IPR045241">
    <property type="entry name" value="Prp46/PLRG1-like"/>
</dbReference>
<keyword evidence="2" id="KW-0677">Repeat</keyword>
<evidence type="ECO:0000313" key="5">
    <source>
        <dbReference type="EMBL" id="CAD8061467.1"/>
    </source>
</evidence>
<comment type="caution">
    <text evidence="5">The sequence shown here is derived from an EMBL/GenBank/DDBJ whole genome shotgun (WGS) entry which is preliminary data.</text>
</comment>
<dbReference type="GO" id="GO:0071011">
    <property type="term" value="C:precatalytic spliceosome"/>
    <property type="evidence" value="ECO:0007669"/>
    <property type="project" value="TreeGrafter"/>
</dbReference>
<evidence type="ECO:0000256" key="1">
    <source>
        <dbReference type="ARBA" id="ARBA00022574"/>
    </source>
</evidence>
<evidence type="ECO:0000256" key="3">
    <source>
        <dbReference type="ARBA" id="ARBA00025726"/>
    </source>
</evidence>
<comment type="similarity">
    <text evidence="3">Belongs to the WD repeat PRL1/PRL2 family.</text>
</comment>
<feature type="repeat" description="WD" evidence="4">
    <location>
        <begin position="187"/>
        <end position="228"/>
    </location>
</feature>
<gene>
    <name evidence="5" type="ORF">PPRIM_AZ9-3.1.T0310326</name>
</gene>
<dbReference type="AlphaFoldDB" id="A0A8S1L1K3"/>
<organism evidence="5 6">
    <name type="scientific">Paramecium primaurelia</name>
    <dbReference type="NCBI Taxonomy" id="5886"/>
    <lineage>
        <taxon>Eukaryota</taxon>
        <taxon>Sar</taxon>
        <taxon>Alveolata</taxon>
        <taxon>Ciliophora</taxon>
        <taxon>Intramacronucleata</taxon>
        <taxon>Oligohymenophorea</taxon>
        <taxon>Peniculida</taxon>
        <taxon>Parameciidae</taxon>
        <taxon>Paramecium</taxon>
    </lineage>
</organism>
<name>A0A8S1L1K3_PARPR</name>
<dbReference type="GO" id="GO:0000398">
    <property type="term" value="P:mRNA splicing, via spliceosome"/>
    <property type="evidence" value="ECO:0007669"/>
    <property type="project" value="InterPro"/>
</dbReference>
<keyword evidence="1 4" id="KW-0853">WD repeat</keyword>